<feature type="compositionally biased region" description="Basic and acidic residues" evidence="4">
    <location>
        <begin position="217"/>
        <end position="227"/>
    </location>
</feature>
<dbReference type="NCBIfam" id="TIGR00675">
    <property type="entry name" value="dcm"/>
    <property type="match status" value="1"/>
</dbReference>
<dbReference type="Proteomes" id="UP000298111">
    <property type="component" value="Unassembled WGS sequence"/>
</dbReference>
<dbReference type="GO" id="GO:0003677">
    <property type="term" value="F:DNA binding"/>
    <property type="evidence" value="ECO:0007669"/>
    <property type="project" value="TreeGrafter"/>
</dbReference>
<dbReference type="REBASE" id="402752">
    <property type="entry name" value="M2.Sal922ORF3393P"/>
</dbReference>
<dbReference type="PANTHER" id="PTHR10629">
    <property type="entry name" value="CYTOSINE-SPECIFIC METHYLTRANSFERASE"/>
    <property type="match status" value="1"/>
</dbReference>
<dbReference type="EMBL" id="RCIY01000065">
    <property type="protein sequence ID" value="TGG81350.1"/>
    <property type="molecule type" value="Genomic_DNA"/>
</dbReference>
<evidence type="ECO:0000256" key="4">
    <source>
        <dbReference type="SAM" id="MobiDB-lite"/>
    </source>
</evidence>
<dbReference type="GO" id="GO:0003886">
    <property type="term" value="F:DNA (cytosine-5-)-methyltransferase activity"/>
    <property type="evidence" value="ECO:0007669"/>
    <property type="project" value="UniProtKB-EC"/>
</dbReference>
<dbReference type="PROSITE" id="PS00094">
    <property type="entry name" value="C5_MTASE_1"/>
    <property type="match status" value="1"/>
</dbReference>
<feature type="active site" evidence="1">
    <location>
        <position position="96"/>
    </location>
</feature>
<evidence type="ECO:0000256" key="2">
    <source>
        <dbReference type="RuleBase" id="RU000416"/>
    </source>
</evidence>
<dbReference type="GO" id="GO:0032259">
    <property type="term" value="P:methylation"/>
    <property type="evidence" value="ECO:0007669"/>
    <property type="project" value="UniProtKB-KW"/>
</dbReference>
<evidence type="ECO:0000313" key="6">
    <source>
        <dbReference type="Proteomes" id="UP000298111"/>
    </source>
</evidence>
<dbReference type="InterPro" id="IPR050390">
    <property type="entry name" value="C5-Methyltransferase"/>
</dbReference>
<dbReference type="PRINTS" id="PR00105">
    <property type="entry name" value="C5METTRFRASE"/>
</dbReference>
<dbReference type="PROSITE" id="PS51679">
    <property type="entry name" value="SAM_MT_C5"/>
    <property type="match status" value="1"/>
</dbReference>
<reference evidence="5 6" key="1">
    <citation type="submission" date="2018-10" db="EMBL/GenBank/DDBJ databases">
        <title>Isolation of pseudouridimycin from Streptomyces albus DSM 40763.</title>
        <authorList>
            <person name="Rosenqvist P."/>
            <person name="Metsae-Ketelae M."/>
            <person name="Virta P."/>
        </authorList>
    </citation>
    <scope>NUCLEOTIDE SEQUENCE [LARGE SCALE GENOMIC DNA]</scope>
    <source>
        <strain evidence="5 6">DSM 40763</strain>
    </source>
</reference>
<dbReference type="Gene3D" id="3.90.120.10">
    <property type="entry name" value="DNA Methylase, subunit A, domain 2"/>
    <property type="match status" value="1"/>
</dbReference>
<dbReference type="SUPFAM" id="SSF53335">
    <property type="entry name" value="S-adenosyl-L-methionine-dependent methyltransferases"/>
    <property type="match status" value="1"/>
</dbReference>
<dbReference type="Gene3D" id="3.40.50.150">
    <property type="entry name" value="Vaccinia Virus protein VP39"/>
    <property type="match status" value="1"/>
</dbReference>
<evidence type="ECO:0000313" key="5">
    <source>
        <dbReference type="EMBL" id="TGG81350.1"/>
    </source>
</evidence>
<dbReference type="InterPro" id="IPR001525">
    <property type="entry name" value="C5_MeTfrase"/>
</dbReference>
<evidence type="ECO:0000256" key="1">
    <source>
        <dbReference type="PROSITE-ProRule" id="PRU01016"/>
    </source>
</evidence>
<accession>A0A6C1C695</accession>
<dbReference type="InterPro" id="IPR018117">
    <property type="entry name" value="C5_DNA_meth_AS"/>
</dbReference>
<comment type="caution">
    <text evidence="5">The sequence shown here is derived from an EMBL/GenBank/DDBJ whole genome shotgun (WGS) entry which is preliminary data.</text>
</comment>
<proteinExistence type="inferred from homology"/>
<dbReference type="RefSeq" id="WP_053932788.1">
    <property type="nucleotide sequence ID" value="NZ_CP048875.1"/>
</dbReference>
<dbReference type="AlphaFoldDB" id="A0A6C1C695"/>
<comment type="catalytic activity">
    <reaction evidence="3">
        <text>a 2'-deoxycytidine in DNA + S-adenosyl-L-methionine = a 5-methyl-2'-deoxycytidine in DNA + S-adenosyl-L-homocysteine + H(+)</text>
        <dbReference type="Rhea" id="RHEA:13681"/>
        <dbReference type="Rhea" id="RHEA-COMP:11369"/>
        <dbReference type="Rhea" id="RHEA-COMP:11370"/>
        <dbReference type="ChEBI" id="CHEBI:15378"/>
        <dbReference type="ChEBI" id="CHEBI:57856"/>
        <dbReference type="ChEBI" id="CHEBI:59789"/>
        <dbReference type="ChEBI" id="CHEBI:85452"/>
        <dbReference type="ChEBI" id="CHEBI:85454"/>
        <dbReference type="EC" id="2.1.1.37"/>
    </reaction>
</comment>
<dbReference type="Pfam" id="PF00145">
    <property type="entry name" value="DNA_methylase"/>
    <property type="match status" value="1"/>
</dbReference>
<comment type="similarity">
    <text evidence="1 2">Belongs to the class I-like SAM-binding methyltransferase superfamily. C5-methyltransferase family.</text>
</comment>
<keyword evidence="1 3" id="KW-0489">Methyltransferase</keyword>
<name>A0A6C1C695_9ACTN</name>
<dbReference type="GeneID" id="75182745"/>
<gene>
    <name evidence="5" type="ORF">D8771_18035</name>
</gene>
<organism evidence="5 6">
    <name type="scientific">Streptomyces albus</name>
    <dbReference type="NCBI Taxonomy" id="1888"/>
    <lineage>
        <taxon>Bacteria</taxon>
        <taxon>Bacillati</taxon>
        <taxon>Actinomycetota</taxon>
        <taxon>Actinomycetes</taxon>
        <taxon>Kitasatosporales</taxon>
        <taxon>Streptomycetaceae</taxon>
        <taxon>Streptomyces</taxon>
    </lineage>
</organism>
<sequence length="447" mass="49344">MNAARTAEPIRIADLFSGCGGFTQAFHAFRPEGREGDGPVFSSVLAIEKEPWAAATYAANFAPGTDRSHVHTGEIEHWTPSDEEISADVVLGGPPCQGFSQLGKMNPSDPRNKLWRHYVRLVAGVIRPKIFIIENVQRFVRSPEFEDLQEEMREGGELSDYRLVLPPGAQRSDSPDQRAKRYLLNAADYGVPQERIRAIVIGVRKDVPELEGFDYPEPTHQRPRDPAQGDGATAGQAIFDGPTSTRLPWRTVEEVFKTSAAVPLADGLPPKAPGPSGWPEYVTSELHVRRNPDTTSLARYKAIPPGGNRKNLVGVFYKVDRNGNIRLSTEKDYGKVRGPETYLSTTSWDRHRTGTGDVMGRLLMNKPSVTIRTEFYKPEKGRYLHPEEDRPLTLFEGALIQGFPKTFKWCGSKTQIGVQIGNAVPIGLGTALARVVYEALAGGSRPS</sequence>
<dbReference type="InterPro" id="IPR029063">
    <property type="entry name" value="SAM-dependent_MTases_sf"/>
</dbReference>
<keyword evidence="1" id="KW-0949">S-adenosyl-L-methionine</keyword>
<evidence type="ECO:0000256" key="3">
    <source>
        <dbReference type="RuleBase" id="RU000417"/>
    </source>
</evidence>
<dbReference type="EC" id="2.1.1.37" evidence="3"/>
<dbReference type="GO" id="GO:0044027">
    <property type="term" value="P:negative regulation of gene expression via chromosomal CpG island methylation"/>
    <property type="evidence" value="ECO:0007669"/>
    <property type="project" value="TreeGrafter"/>
</dbReference>
<keyword evidence="1 3" id="KW-0808">Transferase</keyword>
<protein>
    <recommendedName>
        <fullName evidence="3">Cytosine-specific methyltransferase</fullName>
        <ecNumber evidence="3">2.1.1.37</ecNumber>
    </recommendedName>
</protein>
<dbReference type="PANTHER" id="PTHR10629:SF52">
    <property type="entry name" value="DNA (CYTOSINE-5)-METHYLTRANSFERASE 1"/>
    <property type="match status" value="1"/>
</dbReference>
<feature type="region of interest" description="Disordered" evidence="4">
    <location>
        <begin position="213"/>
        <end position="244"/>
    </location>
</feature>